<proteinExistence type="predicted"/>
<organism evidence="1 2">
    <name type="scientific">Streptomyces tirandamycinicus</name>
    <dbReference type="NCBI Taxonomy" id="2174846"/>
    <lineage>
        <taxon>Bacteria</taxon>
        <taxon>Bacillati</taxon>
        <taxon>Actinomycetota</taxon>
        <taxon>Actinomycetes</taxon>
        <taxon>Kitasatosporales</taxon>
        <taxon>Streptomycetaceae</taxon>
        <taxon>Streptomyces</taxon>
    </lineage>
</organism>
<evidence type="ECO:0000313" key="1">
    <source>
        <dbReference type="EMBL" id="AWI30117.1"/>
    </source>
</evidence>
<dbReference type="Proteomes" id="UP000244900">
    <property type="component" value="Chromosome"/>
</dbReference>
<accession>A0A2S1SV04</accession>
<dbReference type="EMBL" id="CP029188">
    <property type="protein sequence ID" value="AWI30117.1"/>
    <property type="molecule type" value="Genomic_DNA"/>
</dbReference>
<gene>
    <name evidence="1" type="ORF">DDW44_16070</name>
</gene>
<keyword evidence="2" id="KW-1185">Reference proteome</keyword>
<sequence>MDKLNAVERNLAGVAGHGSGARLAYLWMLLGDDSRIKPDRMVLRWLQSVLQRTVTTAEAIALIAEAAARLGCTPWELDHAIWESQRNT</sequence>
<protein>
    <recommendedName>
        <fullName evidence="3">ANTAR domain-containing protein</fullName>
    </recommendedName>
</protein>
<reference evidence="1 2" key="1">
    <citation type="submission" date="2018-05" db="EMBL/GenBank/DDBJ databases">
        <title>Complete genome sequence of sponge-derived Streptomyces sp. HNM0039.</title>
        <authorList>
            <person name="Huang X."/>
            <person name="Zhou S."/>
        </authorList>
    </citation>
    <scope>NUCLEOTIDE SEQUENCE [LARGE SCALE GENOMIC DNA]</scope>
    <source>
        <strain evidence="1 2">HNM0039</strain>
    </source>
</reference>
<evidence type="ECO:0000313" key="2">
    <source>
        <dbReference type="Proteomes" id="UP000244900"/>
    </source>
</evidence>
<dbReference type="KEGG" id="stir:DDW44_16070"/>
<dbReference type="AlphaFoldDB" id="A0A2S1SV04"/>
<evidence type="ECO:0008006" key="3">
    <source>
        <dbReference type="Google" id="ProtNLM"/>
    </source>
</evidence>
<name>A0A2S1SV04_9ACTN</name>